<organism evidence="3">
    <name type="scientific">Brachypodium distachyon</name>
    <name type="common">Purple false brome</name>
    <name type="synonym">Trachynia distachya</name>
    <dbReference type="NCBI Taxonomy" id="15368"/>
    <lineage>
        <taxon>Eukaryota</taxon>
        <taxon>Viridiplantae</taxon>
        <taxon>Streptophyta</taxon>
        <taxon>Embryophyta</taxon>
        <taxon>Tracheophyta</taxon>
        <taxon>Spermatophyta</taxon>
        <taxon>Magnoliopsida</taxon>
        <taxon>Liliopsida</taxon>
        <taxon>Poales</taxon>
        <taxon>Poaceae</taxon>
        <taxon>BOP clade</taxon>
        <taxon>Pooideae</taxon>
        <taxon>Stipodae</taxon>
        <taxon>Brachypodieae</taxon>
        <taxon>Brachypodium</taxon>
    </lineage>
</organism>
<dbReference type="PANTHER" id="PTHR34945:SF4">
    <property type="entry name" value="2-OXOGLUTARATE (2OG) AND FE(II)-DEPENDENT OXYGENASE SUPERFAMILY PROTEIN"/>
    <property type="match status" value="1"/>
</dbReference>
<reference evidence="3 4" key="1">
    <citation type="journal article" date="2010" name="Nature">
        <title>Genome sequencing and analysis of the model grass Brachypodium distachyon.</title>
        <authorList>
            <consortium name="International Brachypodium Initiative"/>
        </authorList>
    </citation>
    <scope>NUCLEOTIDE SEQUENCE [LARGE SCALE GENOMIC DNA]</scope>
    <source>
        <strain evidence="3 4">Bd21</strain>
    </source>
</reference>
<evidence type="ECO:0000313" key="3">
    <source>
        <dbReference type="EMBL" id="KQK10367.1"/>
    </source>
</evidence>
<gene>
    <name evidence="4" type="primary">LOC100838583</name>
    <name evidence="3" type="ORF">BRADI_2g53600v3</name>
</gene>
<reference evidence="3" key="2">
    <citation type="submission" date="2017-06" db="EMBL/GenBank/DDBJ databases">
        <title>WGS assembly of Brachypodium distachyon.</title>
        <authorList>
            <consortium name="The International Brachypodium Initiative"/>
            <person name="Lucas S."/>
            <person name="Harmon-Smith M."/>
            <person name="Lail K."/>
            <person name="Tice H."/>
            <person name="Grimwood J."/>
            <person name="Bruce D."/>
            <person name="Barry K."/>
            <person name="Shu S."/>
            <person name="Lindquist E."/>
            <person name="Wang M."/>
            <person name="Pitluck S."/>
            <person name="Vogel J.P."/>
            <person name="Garvin D.F."/>
            <person name="Mockler T.C."/>
            <person name="Schmutz J."/>
            <person name="Rokhsar D."/>
            <person name="Bevan M.W."/>
        </authorList>
    </citation>
    <scope>NUCLEOTIDE SEQUENCE</scope>
    <source>
        <strain evidence="3">Bd21</strain>
    </source>
</reference>
<protein>
    <submittedName>
        <fullName evidence="3 4">Uncharacterized protein</fullName>
    </submittedName>
</protein>
<dbReference type="EMBL" id="CM000881">
    <property type="protein sequence ID" value="KQK10367.1"/>
    <property type="molecule type" value="Genomic_DNA"/>
</dbReference>
<dbReference type="Gramene" id="KQK10367">
    <property type="protein sequence ID" value="KQK10367"/>
    <property type="gene ID" value="BRADI_2g53600v3"/>
</dbReference>
<dbReference type="STRING" id="15368.A0A0Q3GH44"/>
<dbReference type="PANTHER" id="PTHR34945">
    <property type="entry name" value="2-OXOGLUTARATE (2OG) AND FE(II)-DEPENDENT OXYGENASE SUPERFAMILY PROTEIN"/>
    <property type="match status" value="1"/>
</dbReference>
<accession>A0A0Q3GH44</accession>
<reference evidence="4" key="3">
    <citation type="submission" date="2018-08" db="UniProtKB">
        <authorList>
            <consortium name="EnsemblPlants"/>
        </authorList>
    </citation>
    <scope>IDENTIFICATION</scope>
    <source>
        <strain evidence="4">cv. Bd21</strain>
    </source>
</reference>
<dbReference type="OrthoDB" id="1523082at2759"/>
<dbReference type="EnsemblPlants" id="KQK10367">
    <property type="protein sequence ID" value="KQK10367"/>
    <property type="gene ID" value="BRADI_2g53600v3"/>
</dbReference>
<evidence type="ECO:0000313" key="5">
    <source>
        <dbReference type="Proteomes" id="UP000008810"/>
    </source>
</evidence>
<name>A0A0Q3GH44_BRADI</name>
<evidence type="ECO:0000313" key="4">
    <source>
        <dbReference type="EnsemblPlants" id="KQK10367"/>
    </source>
</evidence>
<proteinExistence type="predicted"/>
<keyword evidence="2" id="KW-0812">Transmembrane</keyword>
<feature type="region of interest" description="Disordered" evidence="1">
    <location>
        <begin position="1"/>
        <end position="50"/>
    </location>
</feature>
<sequence length="375" mass="41553">MIKLDQAPSKDSRPLTDRRCSMTATSKAPRRPRIRSRAPPPTPIRTARGVRSAAADELVLAEFLEASQRVPNLTLPRKKRFNFPAPPPAPEISVKALISGDPTAARTAVGAAAEAGAFRVAGGIEAGEVLDAVDAAREVFGAPEQAKRELGRWFRRRDRVVGEEFYLFWPVSSDVDRLLQAALPGSTYQVFREKMEVVASKMEDLARCVVRVLSDNVRDQKDSALPREAPSVLCLTLYNCNKSRTCWAEFGSTDRPKSYALSVHLSGRDQEICLRNHVGSTFFSLPAGSMLVTVGKQIQEWSNGEFKSAVGEILFELTDEPSPFISLELLYSPGDLPLCEVGRHARCIDRPKTVSFRDQILFALVALILFYLFWS</sequence>
<keyword evidence="2" id="KW-1133">Transmembrane helix</keyword>
<dbReference type="Gene3D" id="2.60.120.330">
    <property type="entry name" value="B-lactam Antibiotic, Isopenicillin N Synthase, Chain"/>
    <property type="match status" value="1"/>
</dbReference>
<dbReference type="Proteomes" id="UP000008810">
    <property type="component" value="Chromosome 2"/>
</dbReference>
<dbReference type="FunCoup" id="A0A0Q3GH44">
    <property type="interactions" value="117"/>
</dbReference>
<evidence type="ECO:0000256" key="2">
    <source>
        <dbReference type="SAM" id="Phobius"/>
    </source>
</evidence>
<keyword evidence="2" id="KW-0472">Membrane</keyword>
<dbReference type="SUPFAM" id="SSF51197">
    <property type="entry name" value="Clavaminate synthase-like"/>
    <property type="match status" value="1"/>
</dbReference>
<evidence type="ECO:0000256" key="1">
    <source>
        <dbReference type="SAM" id="MobiDB-lite"/>
    </source>
</evidence>
<feature type="compositionally biased region" description="Basic and acidic residues" evidence="1">
    <location>
        <begin position="8"/>
        <end position="20"/>
    </location>
</feature>
<dbReference type="AlphaFoldDB" id="A0A0Q3GH44"/>
<dbReference type="ExpressionAtlas" id="A0A0Q3GH44">
    <property type="expression patterns" value="baseline"/>
</dbReference>
<dbReference type="InterPro" id="IPR027443">
    <property type="entry name" value="IPNS-like_sf"/>
</dbReference>
<dbReference type="RefSeq" id="XP_010232497.2">
    <property type="nucleotide sequence ID" value="XM_010234195.3"/>
</dbReference>
<keyword evidence="5" id="KW-1185">Reference proteome</keyword>
<feature type="transmembrane region" description="Helical" evidence="2">
    <location>
        <begin position="356"/>
        <end position="374"/>
    </location>
</feature>
<dbReference type="KEGG" id="bdi:100838583"/>
<dbReference type="GeneID" id="100838583"/>